<dbReference type="Proteomes" id="UP000595897">
    <property type="component" value="Chromosome"/>
</dbReference>
<name>A0A7R7IBS5_9FIRM</name>
<sequence>MKAITMQKNIIISMKKLLAILLVIVLGWSSSNSALAKDVKNTTKDNCTTDALIKAPVKKMKMATSSIGKVKMLVFVIDFADVKYKEDVLDPNTMEQVLFGDGTLQGAKVQSLKEYYNKASYGNLNVQGNVYRYTAKGKIHDYECDNGFENLMMEVMKYYDSQIDYSDYDKNADGYMDAFSISIPTGGNATFWYGCQGTWYQHPNFSVDGEKVKQYIINDAQPYSSDIQNYLSVLEHELGHCMGLPDYYLYDTTTDWEDYHGEAGYERMEDAYGDFSSFSKLMLGWLKKSEVKVADNKKTSSTYRVSSASKKGSCLILPIGKWKGDYSGEYFVLEYITPENNNEGLFQEGGIRIFHVDADMIKDYDGNYNFKYEGYSQYYNKSHKGVRVTRLVNDSKGFLKTGDVVKYGVTNFAGYDKKGKQTVNTGYEIKIGALENDTYTIHVKMDK</sequence>
<feature type="chain" id="PRO_5032693107" description="M6 family metalloprotease domain-containing protein" evidence="1">
    <location>
        <begin position="37"/>
        <end position="447"/>
    </location>
</feature>
<dbReference type="EMBL" id="AP024169">
    <property type="protein sequence ID" value="BCN29902.1"/>
    <property type="molecule type" value="Genomic_DNA"/>
</dbReference>
<evidence type="ECO:0000313" key="3">
    <source>
        <dbReference type="Proteomes" id="UP000595897"/>
    </source>
</evidence>
<evidence type="ECO:0008006" key="4">
    <source>
        <dbReference type="Google" id="ProtNLM"/>
    </source>
</evidence>
<reference evidence="2 3" key="1">
    <citation type="submission" date="2020-11" db="EMBL/GenBank/DDBJ databases">
        <title>Draft genome sequencing of a Lachnospiraceae strain isolated from anoxic soil subjected to BSD treatment.</title>
        <authorList>
            <person name="Uek A."/>
            <person name="Tonouchi A."/>
        </authorList>
    </citation>
    <scope>NUCLEOTIDE SEQUENCE [LARGE SCALE GENOMIC DNA]</scope>
    <source>
        <strain evidence="2 3">TB5</strain>
    </source>
</reference>
<dbReference type="KEGG" id="ahb:bsdtb5_11970"/>
<protein>
    <recommendedName>
        <fullName evidence="4">M6 family metalloprotease domain-containing protein</fullName>
    </recommendedName>
</protein>
<keyword evidence="3" id="KW-1185">Reference proteome</keyword>
<evidence type="ECO:0000256" key="1">
    <source>
        <dbReference type="SAM" id="SignalP"/>
    </source>
</evidence>
<feature type="signal peptide" evidence="1">
    <location>
        <begin position="1"/>
        <end position="36"/>
    </location>
</feature>
<accession>A0A7R7IBS5</accession>
<keyword evidence="1" id="KW-0732">Signal</keyword>
<dbReference type="SUPFAM" id="SSF55486">
    <property type="entry name" value="Metalloproteases ('zincins'), catalytic domain"/>
    <property type="match status" value="1"/>
</dbReference>
<dbReference type="AlphaFoldDB" id="A0A7R7IBS5"/>
<dbReference type="PANTHER" id="PTHR41775">
    <property type="entry name" value="SECRETED PROTEIN-RELATED"/>
    <property type="match status" value="1"/>
</dbReference>
<organism evidence="2 3">
    <name type="scientific">Anaeromicropila herbilytica</name>
    <dbReference type="NCBI Taxonomy" id="2785025"/>
    <lineage>
        <taxon>Bacteria</taxon>
        <taxon>Bacillati</taxon>
        <taxon>Bacillota</taxon>
        <taxon>Clostridia</taxon>
        <taxon>Lachnospirales</taxon>
        <taxon>Lachnospiraceae</taxon>
        <taxon>Anaeromicropila</taxon>
    </lineage>
</organism>
<evidence type="ECO:0000313" key="2">
    <source>
        <dbReference type="EMBL" id="BCN29902.1"/>
    </source>
</evidence>
<proteinExistence type="predicted"/>
<gene>
    <name evidence="2" type="ORF">bsdtb5_11970</name>
</gene>
<dbReference type="PANTHER" id="PTHR41775:SF1">
    <property type="entry name" value="PEPTIDASE M6-LIKE DOMAIN-CONTAINING PROTEIN"/>
    <property type="match status" value="1"/>
</dbReference>
<dbReference type="RefSeq" id="WP_271715157.1">
    <property type="nucleotide sequence ID" value="NZ_AP024169.1"/>
</dbReference>